<comment type="similarity">
    <text evidence="2">Belongs to the branched chain amino acid transporter family.</text>
</comment>
<evidence type="ECO:0000256" key="4">
    <source>
        <dbReference type="ARBA" id="ARBA00022475"/>
    </source>
</evidence>
<evidence type="ECO:0000313" key="11">
    <source>
        <dbReference type="Proteomes" id="UP001185728"/>
    </source>
</evidence>
<gene>
    <name evidence="10" type="primary">brnQ</name>
    <name evidence="10" type="ORF">R4064_01540</name>
</gene>
<dbReference type="NCBIfam" id="TIGR00796">
    <property type="entry name" value="livcs"/>
    <property type="match status" value="1"/>
</dbReference>
<keyword evidence="4" id="KW-1003">Cell membrane</keyword>
<comment type="subcellular location">
    <subcellularLocation>
        <location evidence="1">Cell membrane</location>
        <topology evidence="1">Multi-pass membrane protein</topology>
    </subcellularLocation>
</comment>
<feature type="transmembrane region" description="Helical" evidence="9">
    <location>
        <begin position="414"/>
        <end position="439"/>
    </location>
</feature>
<dbReference type="AlphaFoldDB" id="A0AAP5T5C2"/>
<evidence type="ECO:0000256" key="2">
    <source>
        <dbReference type="ARBA" id="ARBA00008540"/>
    </source>
</evidence>
<accession>A0AAP5T5C2</accession>
<feature type="transmembrane region" description="Helical" evidence="9">
    <location>
        <begin position="236"/>
        <end position="261"/>
    </location>
</feature>
<dbReference type="Proteomes" id="UP001185728">
    <property type="component" value="Unassembled WGS sequence"/>
</dbReference>
<protein>
    <submittedName>
        <fullName evidence="10">Branched-chain amino acid transport system II carrier protein</fullName>
    </submittedName>
</protein>
<evidence type="ECO:0000256" key="6">
    <source>
        <dbReference type="ARBA" id="ARBA00022970"/>
    </source>
</evidence>
<feature type="transmembrane region" description="Helical" evidence="9">
    <location>
        <begin position="82"/>
        <end position="100"/>
    </location>
</feature>
<dbReference type="GO" id="GO:0005304">
    <property type="term" value="F:L-valine transmembrane transporter activity"/>
    <property type="evidence" value="ECO:0007669"/>
    <property type="project" value="TreeGrafter"/>
</dbReference>
<keyword evidence="8 9" id="KW-0472">Membrane</keyword>
<feature type="transmembrane region" description="Helical" evidence="9">
    <location>
        <begin position="281"/>
        <end position="305"/>
    </location>
</feature>
<evidence type="ECO:0000256" key="7">
    <source>
        <dbReference type="ARBA" id="ARBA00022989"/>
    </source>
</evidence>
<feature type="transmembrane region" description="Helical" evidence="9">
    <location>
        <begin position="151"/>
        <end position="177"/>
    </location>
</feature>
<dbReference type="PANTHER" id="PTHR30588">
    <property type="entry name" value="BRANCHED-CHAIN AMINO ACID TRANSPORT SYSTEM 2 CARRIER PROTEIN"/>
    <property type="match status" value="1"/>
</dbReference>
<evidence type="ECO:0000313" key="10">
    <source>
        <dbReference type="EMBL" id="MDV7176332.1"/>
    </source>
</evidence>
<organism evidence="10 11">
    <name type="scientific">Micrococcus yunnanensis</name>
    <dbReference type="NCBI Taxonomy" id="566027"/>
    <lineage>
        <taxon>Bacteria</taxon>
        <taxon>Bacillati</taxon>
        <taxon>Actinomycetota</taxon>
        <taxon>Actinomycetes</taxon>
        <taxon>Micrococcales</taxon>
        <taxon>Micrococcaceae</taxon>
        <taxon>Micrococcus</taxon>
    </lineage>
</organism>
<keyword evidence="3" id="KW-0813">Transport</keyword>
<dbReference type="GO" id="GO:0015820">
    <property type="term" value="P:L-leucine transport"/>
    <property type="evidence" value="ECO:0007669"/>
    <property type="project" value="TreeGrafter"/>
</dbReference>
<evidence type="ECO:0000256" key="1">
    <source>
        <dbReference type="ARBA" id="ARBA00004651"/>
    </source>
</evidence>
<evidence type="ECO:0000256" key="5">
    <source>
        <dbReference type="ARBA" id="ARBA00022692"/>
    </source>
</evidence>
<dbReference type="InterPro" id="IPR004685">
    <property type="entry name" value="Brnchd-chn_aa_trnsp_Livcs"/>
</dbReference>
<evidence type="ECO:0000256" key="9">
    <source>
        <dbReference type="SAM" id="Phobius"/>
    </source>
</evidence>
<evidence type="ECO:0000256" key="8">
    <source>
        <dbReference type="ARBA" id="ARBA00023136"/>
    </source>
</evidence>
<sequence length="464" mass="47513">MPPRLRPGQTLLLASLVFGLFFGAGNLIFPAGLGRDAGAAVTPATLGFLVTAVGLPVLGIVASAVTGARSVREMTAPVSRRFAVAFTCLLYLTIGPLFAIPRTATVSYEIGVAPLAGDGGLRLLGFTAAFFAVAAVAAFRPGRLMEWVGRYLTPAFLVLLGALVAAAVVAPMSTGALPSPTPAYADGALVRGLLDGYATMDALASLAFAVVIVDAARRLGVTGPRRMAVELGKAGLLGGAAMTVVYASLAYIGATSHGAFAQATNGGDVLARSASHFFGTAGAYLIAAIVFVACLKTCIGLIVACAEMFAEMFPGSYRLWAGLFLVVSFALANLGLEAIIAWSVPVLMFLYPIAVVVILLGLAWAWVRDRPAVARWVVACTGLAAFFDLLGALPEALVTTPPVTALTGLAGRVLPGYAVGFGWVVPALVGLVVGTLAAASRPRSRRGEREAIPVTAGHGRTAAD</sequence>
<dbReference type="Pfam" id="PF05525">
    <property type="entry name" value="Branch_AA_trans"/>
    <property type="match status" value="1"/>
</dbReference>
<reference evidence="10" key="1">
    <citation type="submission" date="2023-10" db="EMBL/GenBank/DDBJ databases">
        <title>Development of a sustainable strategy for remediation of hydrocarbon-contaminated territories based on the waste exchange concept.</title>
        <authorList>
            <person name="Krivoruchko A."/>
        </authorList>
    </citation>
    <scope>NUCLEOTIDE SEQUENCE</scope>
    <source>
        <strain evidence="10">IEGM 1325</strain>
    </source>
</reference>
<dbReference type="GO" id="GO:0015818">
    <property type="term" value="P:isoleucine transport"/>
    <property type="evidence" value="ECO:0007669"/>
    <property type="project" value="TreeGrafter"/>
</dbReference>
<evidence type="ECO:0000256" key="3">
    <source>
        <dbReference type="ARBA" id="ARBA00022448"/>
    </source>
</evidence>
<name>A0AAP5T5C2_9MICC</name>
<dbReference type="GO" id="GO:0015190">
    <property type="term" value="F:L-leucine transmembrane transporter activity"/>
    <property type="evidence" value="ECO:0007669"/>
    <property type="project" value="TreeGrafter"/>
</dbReference>
<feature type="transmembrane region" description="Helical" evidence="9">
    <location>
        <begin position="120"/>
        <end position="139"/>
    </location>
</feature>
<feature type="transmembrane region" description="Helical" evidence="9">
    <location>
        <begin position="317"/>
        <end position="342"/>
    </location>
</feature>
<dbReference type="PANTHER" id="PTHR30588:SF0">
    <property type="entry name" value="BRANCHED-CHAIN AMINO ACID PERMEASE BRNQ"/>
    <property type="match status" value="1"/>
</dbReference>
<feature type="transmembrane region" description="Helical" evidence="9">
    <location>
        <begin position="46"/>
        <end position="70"/>
    </location>
</feature>
<feature type="transmembrane region" description="Helical" evidence="9">
    <location>
        <begin position="374"/>
        <end position="394"/>
    </location>
</feature>
<keyword evidence="5 9" id="KW-0812">Transmembrane</keyword>
<dbReference type="GO" id="GO:0005886">
    <property type="term" value="C:plasma membrane"/>
    <property type="evidence" value="ECO:0007669"/>
    <property type="project" value="UniProtKB-SubCell"/>
</dbReference>
<dbReference type="EMBL" id="JAWLUK010000002">
    <property type="protein sequence ID" value="MDV7176332.1"/>
    <property type="molecule type" value="Genomic_DNA"/>
</dbReference>
<comment type="caution">
    <text evidence="10">The sequence shown here is derived from an EMBL/GenBank/DDBJ whole genome shotgun (WGS) entry which is preliminary data.</text>
</comment>
<dbReference type="RefSeq" id="WP_095346900.1">
    <property type="nucleotide sequence ID" value="NZ_CP125290.1"/>
</dbReference>
<keyword evidence="7 9" id="KW-1133">Transmembrane helix</keyword>
<proteinExistence type="inferred from homology"/>
<keyword evidence="6" id="KW-0029">Amino-acid transport</keyword>
<feature type="transmembrane region" description="Helical" evidence="9">
    <location>
        <begin position="197"/>
        <end position="216"/>
    </location>
</feature>
<feature type="transmembrane region" description="Helical" evidence="9">
    <location>
        <begin position="348"/>
        <end position="367"/>
    </location>
</feature>
<dbReference type="GO" id="GO:0015188">
    <property type="term" value="F:L-isoleucine transmembrane transporter activity"/>
    <property type="evidence" value="ECO:0007669"/>
    <property type="project" value="TreeGrafter"/>
</dbReference>